<dbReference type="KEGG" id="hhsr:HSR6_1262"/>
<reference evidence="2" key="1">
    <citation type="submission" date="2016-08" db="EMBL/GenBank/DDBJ databases">
        <title>Discovery of first anaerobic lithoheterotrophic haloarchae widely represented in hypersaline habitats.</title>
        <authorList>
            <person name="Sorokin D.Y."/>
            <person name="Kublanov I.V."/>
            <person name="Roman P."/>
            <person name="Sinninghe Damste J.S."/>
            <person name="Golyshin P.N."/>
            <person name="Rojo D."/>
            <person name="Ciordia S."/>
            <person name="Mena Md.C."/>
            <person name="Ferrer M."/>
            <person name="Smedile F."/>
            <person name="Messina E."/>
            <person name="La Cono V."/>
            <person name="Yakimov M.M."/>
        </authorList>
    </citation>
    <scope>NUCLEOTIDE SEQUENCE [LARGE SCALE GENOMIC DNA]</scope>
    <source>
        <strain evidence="2">HSR6</strain>
    </source>
</reference>
<dbReference type="EMBL" id="CP016804">
    <property type="protein sequence ID" value="APE95708.1"/>
    <property type="molecule type" value="Genomic_DNA"/>
</dbReference>
<dbReference type="Gene3D" id="3.40.50.300">
    <property type="entry name" value="P-loop containing nucleotide triphosphate hydrolases"/>
    <property type="match status" value="1"/>
</dbReference>
<gene>
    <name evidence="1" type="ORF">HSR6_1262</name>
</gene>
<dbReference type="AlphaFoldDB" id="A0A1J1AC38"/>
<accession>A0A1J1AC38</accession>
<keyword evidence="2" id="KW-1185">Reference proteome</keyword>
<proteinExistence type="predicted"/>
<organism evidence="1 2">
    <name type="scientific">Halodesulfurarchaeum formicicum</name>
    <dbReference type="NCBI Taxonomy" id="1873524"/>
    <lineage>
        <taxon>Archaea</taxon>
        <taxon>Methanobacteriati</taxon>
        <taxon>Methanobacteriota</taxon>
        <taxon>Stenosarchaea group</taxon>
        <taxon>Halobacteria</taxon>
        <taxon>Halobacteriales</taxon>
        <taxon>Halobacteriaceae</taxon>
        <taxon>Halodesulfurarchaeum</taxon>
    </lineage>
</organism>
<sequence>MWPGNVGLAMRSSHPVPELPRLSPGIQLLEAPDRAIGPLQTLVLDALMADGGEAVWIDAHNHGTSVYLAEVAPSPRLLERVHIARGFTPYQHQSLVGDAVEAVTEATSVIVAPAIDAHYREADVRGNEPSEMLLQSLSQLAGYAREWKIPVLMTRVATDGFSAPIEHAARDTIEVEQTDFGPRFVGADFETLIYHSNAQTLQTTLTYWTRILQARQPLHEQAPYQAASPTHS</sequence>
<name>A0A1J1AC38_9EURY</name>
<evidence type="ECO:0000313" key="1">
    <source>
        <dbReference type="EMBL" id="APE95708.1"/>
    </source>
</evidence>
<protein>
    <submittedName>
        <fullName evidence="1">Uncharacterized protein</fullName>
    </submittedName>
</protein>
<dbReference type="Proteomes" id="UP000186165">
    <property type="component" value="Chromosome"/>
</dbReference>
<evidence type="ECO:0000313" key="2">
    <source>
        <dbReference type="Proteomes" id="UP000186165"/>
    </source>
</evidence>
<dbReference type="InterPro" id="IPR027417">
    <property type="entry name" value="P-loop_NTPase"/>
</dbReference>